<dbReference type="PANTHER" id="PTHR22911:SF137">
    <property type="entry name" value="SOLUTE CARRIER FAMILY 35 MEMBER G2-RELATED"/>
    <property type="match status" value="1"/>
</dbReference>
<keyword evidence="11" id="KW-1185">Reference proteome</keyword>
<dbReference type="SUPFAM" id="SSF103481">
    <property type="entry name" value="Multidrug resistance efflux transporter EmrE"/>
    <property type="match status" value="2"/>
</dbReference>
<feature type="domain" description="EamA" evidence="9">
    <location>
        <begin position="9"/>
        <end position="148"/>
    </location>
</feature>
<reference evidence="11" key="1">
    <citation type="journal article" date="2019" name="Int. J. Syst. Evol. Microbiol.">
        <title>The Global Catalogue of Microorganisms (GCM) 10K type strain sequencing project: providing services to taxonomists for standard genome sequencing and annotation.</title>
        <authorList>
            <consortium name="The Broad Institute Genomics Platform"/>
            <consortium name="The Broad Institute Genome Sequencing Center for Infectious Disease"/>
            <person name="Wu L."/>
            <person name="Ma J."/>
        </authorList>
    </citation>
    <scope>NUCLEOTIDE SEQUENCE [LARGE SCALE GENOMIC DNA]</scope>
    <source>
        <strain evidence="11">TISTR 2241</strain>
    </source>
</reference>
<sequence>MNSENRNQIGIFCAIGAYFMWGIFPLYWKPLNEVPAFEILAHRIFWAFIFMMVLLIWNKRFHDFMVNFKVLFKPMNFILVFLAAILISINWCVYIWAVNNGHVIETSLGYYINPLISILLAIIFLKEKLNLWQIVAIGFATVGVLILTIEYGQIPYVALTLALSFGFYGLVKKFIHFDSTIGLTYETLFVTPIAAGFLIFIQAKGTAAFGNISVLTTILLIGTGVATALPLLCFAEAAKRIPLSMLGFFQYIAPTMTLILGLTVFKESFSHVQLISFMFIWVALIVFSLSGTKFMTRLLPKGHSIRVK</sequence>
<comment type="similarity">
    <text evidence="2">Belongs to the EamA transporter family.</text>
</comment>
<dbReference type="InterPro" id="IPR004626">
    <property type="entry name" value="RarD"/>
</dbReference>
<comment type="caution">
    <text evidence="10">The sequence shown here is derived from an EMBL/GenBank/DDBJ whole genome shotgun (WGS) entry which is preliminary data.</text>
</comment>
<accession>A0ABW5PU60</accession>
<feature type="domain" description="EamA" evidence="9">
    <location>
        <begin position="157"/>
        <end position="288"/>
    </location>
</feature>
<keyword evidence="5 8" id="KW-0812">Transmembrane</keyword>
<keyword evidence="4" id="KW-1003">Cell membrane</keyword>
<feature type="transmembrane region" description="Helical" evidence="8">
    <location>
        <begin position="40"/>
        <end position="57"/>
    </location>
</feature>
<dbReference type="Proteomes" id="UP001597458">
    <property type="component" value="Unassembled WGS sequence"/>
</dbReference>
<dbReference type="Pfam" id="PF00892">
    <property type="entry name" value="EamA"/>
    <property type="match status" value="2"/>
</dbReference>
<evidence type="ECO:0000256" key="3">
    <source>
        <dbReference type="ARBA" id="ARBA00022448"/>
    </source>
</evidence>
<feature type="transmembrane region" description="Helical" evidence="8">
    <location>
        <begin position="131"/>
        <end position="148"/>
    </location>
</feature>
<evidence type="ECO:0000256" key="4">
    <source>
        <dbReference type="ARBA" id="ARBA00022475"/>
    </source>
</evidence>
<evidence type="ECO:0000256" key="2">
    <source>
        <dbReference type="ARBA" id="ARBA00007362"/>
    </source>
</evidence>
<evidence type="ECO:0000313" key="10">
    <source>
        <dbReference type="EMBL" id="MFD2618436.1"/>
    </source>
</evidence>
<organism evidence="10 11">
    <name type="scientific">Terrilactibacillus laevilacticus</name>
    <dbReference type="NCBI Taxonomy" id="1380157"/>
    <lineage>
        <taxon>Bacteria</taxon>
        <taxon>Bacillati</taxon>
        <taxon>Bacillota</taxon>
        <taxon>Bacilli</taxon>
        <taxon>Bacillales</taxon>
        <taxon>Bacillaceae</taxon>
        <taxon>Terrilactibacillus</taxon>
    </lineage>
</organism>
<gene>
    <name evidence="10" type="primary">rarD</name>
    <name evidence="10" type="ORF">ACFSTF_14095</name>
</gene>
<feature type="transmembrane region" description="Helical" evidence="8">
    <location>
        <begin position="108"/>
        <end position="124"/>
    </location>
</feature>
<evidence type="ECO:0000259" key="9">
    <source>
        <dbReference type="Pfam" id="PF00892"/>
    </source>
</evidence>
<keyword evidence="3" id="KW-0813">Transport</keyword>
<feature type="transmembrane region" description="Helical" evidence="8">
    <location>
        <begin position="246"/>
        <end position="265"/>
    </location>
</feature>
<evidence type="ECO:0000256" key="6">
    <source>
        <dbReference type="ARBA" id="ARBA00022989"/>
    </source>
</evidence>
<dbReference type="InterPro" id="IPR037185">
    <property type="entry name" value="EmrE-like"/>
</dbReference>
<comment type="subcellular location">
    <subcellularLocation>
        <location evidence="1">Cell membrane</location>
        <topology evidence="1">Multi-pass membrane protein</topology>
    </subcellularLocation>
</comment>
<keyword evidence="7 8" id="KW-0472">Membrane</keyword>
<dbReference type="EMBL" id="JBHUMR010000015">
    <property type="protein sequence ID" value="MFD2618436.1"/>
    <property type="molecule type" value="Genomic_DNA"/>
</dbReference>
<dbReference type="NCBIfam" id="TIGR00688">
    <property type="entry name" value="rarD"/>
    <property type="match status" value="1"/>
</dbReference>
<feature type="transmembrane region" description="Helical" evidence="8">
    <location>
        <begin position="77"/>
        <end position="96"/>
    </location>
</feature>
<name>A0ABW5PU60_9BACI</name>
<proteinExistence type="inferred from homology"/>
<feature type="transmembrane region" description="Helical" evidence="8">
    <location>
        <begin position="154"/>
        <end position="171"/>
    </location>
</feature>
<feature type="transmembrane region" description="Helical" evidence="8">
    <location>
        <begin position="209"/>
        <end position="234"/>
    </location>
</feature>
<evidence type="ECO:0000256" key="5">
    <source>
        <dbReference type="ARBA" id="ARBA00022692"/>
    </source>
</evidence>
<evidence type="ECO:0000256" key="1">
    <source>
        <dbReference type="ARBA" id="ARBA00004651"/>
    </source>
</evidence>
<evidence type="ECO:0000313" key="11">
    <source>
        <dbReference type="Proteomes" id="UP001597458"/>
    </source>
</evidence>
<feature type="transmembrane region" description="Helical" evidence="8">
    <location>
        <begin position="183"/>
        <end position="203"/>
    </location>
</feature>
<dbReference type="PANTHER" id="PTHR22911">
    <property type="entry name" value="ACYL-MALONYL CONDENSING ENZYME-RELATED"/>
    <property type="match status" value="1"/>
</dbReference>
<evidence type="ECO:0000256" key="7">
    <source>
        <dbReference type="ARBA" id="ARBA00023136"/>
    </source>
</evidence>
<dbReference type="InterPro" id="IPR000620">
    <property type="entry name" value="EamA_dom"/>
</dbReference>
<keyword evidence="6 8" id="KW-1133">Transmembrane helix</keyword>
<feature type="transmembrane region" description="Helical" evidence="8">
    <location>
        <begin position="9"/>
        <end position="28"/>
    </location>
</feature>
<evidence type="ECO:0000256" key="8">
    <source>
        <dbReference type="SAM" id="Phobius"/>
    </source>
</evidence>
<dbReference type="RefSeq" id="WP_141190974.1">
    <property type="nucleotide sequence ID" value="NZ_JBHUMR010000015.1"/>
</dbReference>
<feature type="transmembrane region" description="Helical" evidence="8">
    <location>
        <begin position="271"/>
        <end position="291"/>
    </location>
</feature>
<protein>
    <submittedName>
        <fullName evidence="10">EamA family transporter RarD</fullName>
    </submittedName>
</protein>